<evidence type="ECO:0000259" key="1">
    <source>
        <dbReference type="Pfam" id="PF07762"/>
    </source>
</evidence>
<evidence type="ECO:0000313" key="4">
    <source>
        <dbReference type="Proteomes" id="UP001497457"/>
    </source>
</evidence>
<organism evidence="3 4">
    <name type="scientific">Urochloa decumbens</name>
    <dbReference type="NCBI Taxonomy" id="240449"/>
    <lineage>
        <taxon>Eukaryota</taxon>
        <taxon>Viridiplantae</taxon>
        <taxon>Streptophyta</taxon>
        <taxon>Embryophyta</taxon>
        <taxon>Tracheophyta</taxon>
        <taxon>Spermatophyta</taxon>
        <taxon>Magnoliopsida</taxon>
        <taxon>Liliopsida</taxon>
        <taxon>Poales</taxon>
        <taxon>Poaceae</taxon>
        <taxon>PACMAD clade</taxon>
        <taxon>Panicoideae</taxon>
        <taxon>Panicodae</taxon>
        <taxon>Paniceae</taxon>
        <taxon>Melinidinae</taxon>
        <taxon>Urochloa</taxon>
    </lineage>
</organism>
<evidence type="ECO:0000313" key="2">
    <source>
        <dbReference type="EMBL" id="CAL4937818.1"/>
    </source>
</evidence>
<accession>A0ABC9GVW1</accession>
<dbReference type="Pfam" id="PF07762">
    <property type="entry name" value="DUF1618"/>
    <property type="match status" value="1"/>
</dbReference>
<dbReference type="Proteomes" id="UP001497457">
    <property type="component" value="Unassembled WGS sequence"/>
</dbReference>
<protein>
    <recommendedName>
        <fullName evidence="1">DUF1618 domain-containing protein</fullName>
    </recommendedName>
</protein>
<evidence type="ECO:0000313" key="3">
    <source>
        <dbReference type="EMBL" id="CAM0145576.1"/>
    </source>
</evidence>
<dbReference type="PANTHER" id="PTHR33074:SF60">
    <property type="entry name" value="DUF1618 DOMAIN-CONTAINING PROTEIN"/>
    <property type="match status" value="1"/>
</dbReference>
<dbReference type="Proteomes" id="UP001497457">
    <property type="component" value="Chromosome 16b"/>
</dbReference>
<sequence length="453" mass="50448">MIFRREPSSPPCPADAPATTCRPLSILLGQEVYIADRRNGTTATAATKDGCTVEISFWIADPPAVSYFSVHCPGSKSTAEELDEEPHVVGAEGRFVLFRALFASGPGEYDYFMYRAGDGVSAASLELVPPPDDRDGLFGVSEFGIVPRGNGGHYLVAALRDAKVSLDYEIRVYSSEDERWSTKLLLNPLPGFEFKSLWIEKVITLGEGVLGWVDFRQGMLVCNLLQEPPTARYIPLPEPLPETRKKLESSQGRADLAHIRDLTCTNGVIRFIEMEHRIVVREIDPEKPSDPSLKDVLYDSDLITSRKRKYVDRETKKVKSMNGWRAVMWTRVIDSNCWFKECVIDVDDILVDDSTYSVLLSDQKDESLGNLTFRNMYSAWPTLGMGGDDLLYLTSSLNFSGQNGRVVAIDLAKKTLKVKALGAHSQTYRSCTLSSHLNMNPGHCCPSLMLMKV</sequence>
<feature type="domain" description="DUF1618" evidence="1">
    <location>
        <begin position="212"/>
        <end position="392"/>
    </location>
</feature>
<dbReference type="EMBL" id="OZ075126">
    <property type="protein sequence ID" value="CAL4937818.1"/>
    <property type="molecule type" value="Genomic_DNA"/>
</dbReference>
<dbReference type="AlphaFoldDB" id="A0ABC9GVW1"/>
<reference evidence="3 4" key="1">
    <citation type="submission" date="2024-10" db="EMBL/GenBank/DDBJ databases">
        <authorList>
            <person name="Ryan C."/>
        </authorList>
    </citation>
    <scope>NUCLEOTIDE SEQUENCE [LARGE SCALE GENOMIC DNA]</scope>
</reference>
<proteinExistence type="predicted"/>
<dbReference type="InterPro" id="IPR011676">
    <property type="entry name" value="DUF1618"/>
</dbReference>
<dbReference type="PANTHER" id="PTHR33074">
    <property type="entry name" value="EXPRESSED PROTEIN-RELATED"/>
    <property type="match status" value="1"/>
</dbReference>
<dbReference type="EMBL" id="CAXIPR030000257">
    <property type="protein sequence ID" value="CAM0145576.1"/>
    <property type="molecule type" value="Genomic_DNA"/>
</dbReference>
<gene>
    <name evidence="3" type="ORF">URODEC1_LOCUS119276</name>
    <name evidence="2" type="ORF">URODEC1_LOCUS30799</name>
</gene>
<name>A0ABC9GVW1_9POAL</name>
<keyword evidence="4" id="KW-1185">Reference proteome</keyword>